<dbReference type="PROSITE" id="PS51471">
    <property type="entry name" value="FE2OG_OXY"/>
    <property type="match status" value="1"/>
</dbReference>
<name>A0A9Q1KLL4_9CARY</name>
<evidence type="ECO:0000313" key="7">
    <source>
        <dbReference type="Proteomes" id="UP001153076"/>
    </source>
</evidence>
<keyword evidence="4" id="KW-0560">Oxidoreductase</keyword>
<evidence type="ECO:0000256" key="3">
    <source>
        <dbReference type="ARBA" id="ARBA00023004"/>
    </source>
</evidence>
<dbReference type="OrthoDB" id="288590at2759"/>
<dbReference type="InterPro" id="IPR044861">
    <property type="entry name" value="IPNS-like_FE2OG_OXY"/>
</dbReference>
<sequence>MAKSTSKDVMSAQTLLAKRVQDMVLQGGEEEEIPLLYVCRKKERDEDDDVYLAPIPVIDVNQASMDLEELERLKLALCSWGCFQAIGHGISSSLLNSVRKAGREFFLQPMVEKMKYAKEVEEFEGYGGDPPPEEGQPLDWQDRLFLDVYPQHRRKLHLWPENPSSFREVLMKYTEKLKLMTETVSKVMAKCLDLEEECFINLFGEEAPFQARFSYYSPSRRPDLVLGLKAHADNSGYTLILQDEVQGLQILKDGKWLTVPAYPEAILVLLGDQMEILTNGTFKSPVHRVLSNAAKARTSIAVFYTPEQGKGIGPIDGLINEEMNKPRMYKHMEDYDNIHWEYYQKGLRAIHLAKIEKFYLEDEAACS</sequence>
<feature type="domain" description="Fe2OG dioxygenase" evidence="5">
    <location>
        <begin position="207"/>
        <end position="306"/>
    </location>
</feature>
<dbReference type="PANTHER" id="PTHR47991">
    <property type="entry name" value="OXOGLUTARATE/IRON-DEPENDENT DIOXYGENASE"/>
    <property type="match status" value="1"/>
</dbReference>
<dbReference type="GO" id="GO:0046872">
    <property type="term" value="F:metal ion binding"/>
    <property type="evidence" value="ECO:0007669"/>
    <property type="project" value="UniProtKB-KW"/>
</dbReference>
<dbReference type="SUPFAM" id="SSF51197">
    <property type="entry name" value="Clavaminate synthase-like"/>
    <property type="match status" value="1"/>
</dbReference>
<dbReference type="FunFam" id="2.60.120.330:FF:000018">
    <property type="entry name" value="2-oxoglutarate (2OG) and Fe(II)-dependent oxygenase superfamily protein"/>
    <property type="match status" value="1"/>
</dbReference>
<dbReference type="Proteomes" id="UP001153076">
    <property type="component" value="Unassembled WGS sequence"/>
</dbReference>
<dbReference type="InterPro" id="IPR050295">
    <property type="entry name" value="Plant_2OG-oxidoreductases"/>
</dbReference>
<evidence type="ECO:0000256" key="1">
    <source>
        <dbReference type="ARBA" id="ARBA00008056"/>
    </source>
</evidence>
<dbReference type="InterPro" id="IPR026992">
    <property type="entry name" value="DIOX_N"/>
</dbReference>
<dbReference type="Gene3D" id="2.60.120.330">
    <property type="entry name" value="B-lactam Antibiotic, Isopenicillin N Synthase, Chain"/>
    <property type="match status" value="1"/>
</dbReference>
<keyword evidence="2 4" id="KW-0479">Metal-binding</keyword>
<evidence type="ECO:0000313" key="6">
    <source>
        <dbReference type="EMBL" id="KAJ8445522.1"/>
    </source>
</evidence>
<dbReference type="InterPro" id="IPR005123">
    <property type="entry name" value="Oxoglu/Fe-dep_dioxygenase_dom"/>
</dbReference>
<protein>
    <recommendedName>
        <fullName evidence="5">Fe2OG dioxygenase domain-containing protein</fullName>
    </recommendedName>
</protein>
<dbReference type="EMBL" id="JAKOGI010000076">
    <property type="protein sequence ID" value="KAJ8445522.1"/>
    <property type="molecule type" value="Genomic_DNA"/>
</dbReference>
<proteinExistence type="inferred from homology"/>
<reference evidence="6" key="1">
    <citation type="submission" date="2022-04" db="EMBL/GenBank/DDBJ databases">
        <title>Carnegiea gigantea Genome sequencing and assembly v2.</title>
        <authorList>
            <person name="Copetti D."/>
            <person name="Sanderson M.J."/>
            <person name="Burquez A."/>
            <person name="Wojciechowski M.F."/>
        </authorList>
    </citation>
    <scope>NUCLEOTIDE SEQUENCE</scope>
    <source>
        <strain evidence="6">SGP5-SGP5p</strain>
        <tissue evidence="6">Aerial part</tissue>
    </source>
</reference>
<keyword evidence="7" id="KW-1185">Reference proteome</keyword>
<dbReference type="Pfam" id="PF03171">
    <property type="entry name" value="2OG-FeII_Oxy"/>
    <property type="match status" value="1"/>
</dbReference>
<dbReference type="GO" id="GO:0016491">
    <property type="term" value="F:oxidoreductase activity"/>
    <property type="evidence" value="ECO:0007669"/>
    <property type="project" value="UniProtKB-KW"/>
</dbReference>
<comment type="similarity">
    <text evidence="1 4">Belongs to the iron/ascorbate-dependent oxidoreductase family.</text>
</comment>
<dbReference type="InterPro" id="IPR027443">
    <property type="entry name" value="IPNS-like_sf"/>
</dbReference>
<dbReference type="Pfam" id="PF14226">
    <property type="entry name" value="DIOX_N"/>
    <property type="match status" value="1"/>
</dbReference>
<evidence type="ECO:0000259" key="5">
    <source>
        <dbReference type="PROSITE" id="PS51471"/>
    </source>
</evidence>
<comment type="caution">
    <text evidence="6">The sequence shown here is derived from an EMBL/GenBank/DDBJ whole genome shotgun (WGS) entry which is preliminary data.</text>
</comment>
<keyword evidence="3 4" id="KW-0408">Iron</keyword>
<evidence type="ECO:0000256" key="2">
    <source>
        <dbReference type="ARBA" id="ARBA00022723"/>
    </source>
</evidence>
<organism evidence="6 7">
    <name type="scientific">Carnegiea gigantea</name>
    <dbReference type="NCBI Taxonomy" id="171969"/>
    <lineage>
        <taxon>Eukaryota</taxon>
        <taxon>Viridiplantae</taxon>
        <taxon>Streptophyta</taxon>
        <taxon>Embryophyta</taxon>
        <taxon>Tracheophyta</taxon>
        <taxon>Spermatophyta</taxon>
        <taxon>Magnoliopsida</taxon>
        <taxon>eudicotyledons</taxon>
        <taxon>Gunneridae</taxon>
        <taxon>Pentapetalae</taxon>
        <taxon>Caryophyllales</taxon>
        <taxon>Cactineae</taxon>
        <taxon>Cactaceae</taxon>
        <taxon>Cactoideae</taxon>
        <taxon>Echinocereeae</taxon>
        <taxon>Carnegiea</taxon>
    </lineage>
</organism>
<evidence type="ECO:0000256" key="4">
    <source>
        <dbReference type="RuleBase" id="RU003682"/>
    </source>
</evidence>
<accession>A0A9Q1KLL4</accession>
<gene>
    <name evidence="6" type="ORF">Cgig2_012410</name>
</gene>
<dbReference type="AlphaFoldDB" id="A0A9Q1KLL4"/>